<sequence>MSQTRLATSADAHDIARLLRAFNAEYDDIVPEQRELAERMSQLLAAGDTAVLLGYDPDDAHDPGAPHGLVVLRFRPAIWVAAPECYLAELYVAPGNRGRGLGRALLNAAIEYARGRGAAWMDLGTSEDDVAARALYESVGFVNREGEGGPIQYVYELDL</sequence>
<dbReference type="GO" id="GO:0016747">
    <property type="term" value="F:acyltransferase activity, transferring groups other than amino-acyl groups"/>
    <property type="evidence" value="ECO:0007669"/>
    <property type="project" value="InterPro"/>
</dbReference>
<gene>
    <name evidence="4" type="ORF">CLV54_1430</name>
</gene>
<dbReference type="InterPro" id="IPR050832">
    <property type="entry name" value="Bact_Acetyltransf"/>
</dbReference>
<keyword evidence="4" id="KW-0687">Ribonucleoprotein</keyword>
<dbReference type="EMBL" id="PGFB01000002">
    <property type="protein sequence ID" value="PJJ63755.1"/>
    <property type="molecule type" value="Genomic_DNA"/>
</dbReference>
<keyword evidence="1" id="KW-0808">Transferase</keyword>
<dbReference type="GO" id="GO:0005840">
    <property type="term" value="C:ribosome"/>
    <property type="evidence" value="ECO:0007669"/>
    <property type="project" value="UniProtKB-KW"/>
</dbReference>
<keyword evidence="5" id="KW-1185">Reference proteome</keyword>
<dbReference type="Gene3D" id="3.40.630.30">
    <property type="match status" value="1"/>
</dbReference>
<reference evidence="4 5" key="1">
    <citation type="submission" date="2017-11" db="EMBL/GenBank/DDBJ databases">
        <title>Genomic Encyclopedia of Archaeal and Bacterial Type Strains, Phase II (KMG-II): From Individual Species to Whole Genera.</title>
        <authorList>
            <person name="Goeker M."/>
        </authorList>
    </citation>
    <scope>NUCLEOTIDE SEQUENCE [LARGE SCALE GENOMIC DNA]</scope>
    <source>
        <strain evidence="4 5">DSM 25625</strain>
    </source>
</reference>
<comment type="caution">
    <text evidence="4">The sequence shown here is derived from an EMBL/GenBank/DDBJ whole genome shotgun (WGS) entry which is preliminary data.</text>
</comment>
<dbReference type="SUPFAM" id="SSF55729">
    <property type="entry name" value="Acyl-CoA N-acyltransferases (Nat)"/>
    <property type="match status" value="1"/>
</dbReference>
<dbReference type="Proteomes" id="UP000230161">
    <property type="component" value="Unassembled WGS sequence"/>
</dbReference>
<evidence type="ECO:0000313" key="5">
    <source>
        <dbReference type="Proteomes" id="UP000230161"/>
    </source>
</evidence>
<keyword evidence="4" id="KW-0689">Ribosomal protein</keyword>
<dbReference type="PROSITE" id="PS51186">
    <property type="entry name" value="GNAT"/>
    <property type="match status" value="1"/>
</dbReference>
<evidence type="ECO:0000256" key="1">
    <source>
        <dbReference type="ARBA" id="ARBA00022679"/>
    </source>
</evidence>
<dbReference type="CDD" id="cd04301">
    <property type="entry name" value="NAT_SF"/>
    <property type="match status" value="1"/>
</dbReference>
<evidence type="ECO:0000256" key="2">
    <source>
        <dbReference type="ARBA" id="ARBA00023315"/>
    </source>
</evidence>
<protein>
    <submittedName>
        <fullName evidence="4">Ribosomal protein S18 acetylase RimI-like enzyme</fullName>
    </submittedName>
</protein>
<organism evidence="4 5">
    <name type="scientific">Compostimonas suwonensis</name>
    <dbReference type="NCBI Taxonomy" id="1048394"/>
    <lineage>
        <taxon>Bacteria</taxon>
        <taxon>Bacillati</taxon>
        <taxon>Actinomycetota</taxon>
        <taxon>Actinomycetes</taxon>
        <taxon>Micrococcales</taxon>
        <taxon>Microbacteriaceae</taxon>
        <taxon>Compostimonas</taxon>
    </lineage>
</organism>
<dbReference type="PANTHER" id="PTHR43877">
    <property type="entry name" value="AMINOALKYLPHOSPHONATE N-ACETYLTRANSFERASE-RELATED-RELATED"/>
    <property type="match status" value="1"/>
</dbReference>
<name>A0A2M9C099_9MICO</name>
<feature type="domain" description="N-acetyltransferase" evidence="3">
    <location>
        <begin position="2"/>
        <end position="159"/>
    </location>
</feature>
<keyword evidence="2" id="KW-0012">Acyltransferase</keyword>
<dbReference type="InterPro" id="IPR000182">
    <property type="entry name" value="GNAT_dom"/>
</dbReference>
<dbReference type="RefSeq" id="WP_100344216.1">
    <property type="nucleotide sequence ID" value="NZ_PGFB01000002.1"/>
</dbReference>
<dbReference type="AlphaFoldDB" id="A0A2M9C099"/>
<accession>A0A2M9C099</accession>
<evidence type="ECO:0000259" key="3">
    <source>
        <dbReference type="PROSITE" id="PS51186"/>
    </source>
</evidence>
<dbReference type="Pfam" id="PF00583">
    <property type="entry name" value="Acetyltransf_1"/>
    <property type="match status" value="1"/>
</dbReference>
<evidence type="ECO:0000313" key="4">
    <source>
        <dbReference type="EMBL" id="PJJ63755.1"/>
    </source>
</evidence>
<proteinExistence type="predicted"/>
<dbReference type="InterPro" id="IPR016181">
    <property type="entry name" value="Acyl_CoA_acyltransferase"/>
</dbReference>
<dbReference type="OrthoDB" id="9805924at2"/>